<gene>
    <name evidence="2" type="ORF">BESB_033460</name>
</gene>
<feature type="region of interest" description="Disordered" evidence="1">
    <location>
        <begin position="1071"/>
        <end position="1106"/>
    </location>
</feature>
<feature type="compositionally biased region" description="Basic residues" evidence="1">
    <location>
        <begin position="1008"/>
        <end position="1021"/>
    </location>
</feature>
<feature type="compositionally biased region" description="Low complexity" evidence="1">
    <location>
        <begin position="662"/>
        <end position="672"/>
    </location>
</feature>
<dbReference type="OrthoDB" id="41566at2759"/>
<dbReference type="SUPFAM" id="SSF53335">
    <property type="entry name" value="S-adenosyl-L-methionine-dependent methyltransferases"/>
    <property type="match status" value="1"/>
</dbReference>
<feature type="region of interest" description="Disordered" evidence="1">
    <location>
        <begin position="532"/>
        <end position="719"/>
    </location>
</feature>
<feature type="compositionally biased region" description="Polar residues" evidence="1">
    <location>
        <begin position="255"/>
        <end position="267"/>
    </location>
</feature>
<dbReference type="GeneID" id="40308327"/>
<feature type="region of interest" description="Disordered" evidence="1">
    <location>
        <begin position="907"/>
        <end position="941"/>
    </location>
</feature>
<dbReference type="RefSeq" id="XP_029220897.1">
    <property type="nucleotide sequence ID" value="XM_029361932.1"/>
</dbReference>
<dbReference type="VEuPathDB" id="ToxoDB:BESB_033460"/>
<feature type="compositionally biased region" description="Low complexity" evidence="1">
    <location>
        <begin position="374"/>
        <end position="399"/>
    </location>
</feature>
<feature type="compositionally biased region" description="Basic and acidic residues" evidence="1">
    <location>
        <begin position="216"/>
        <end position="226"/>
    </location>
</feature>
<feature type="region of interest" description="Disordered" evidence="1">
    <location>
        <begin position="818"/>
        <end position="855"/>
    </location>
</feature>
<dbReference type="Proteomes" id="UP000224006">
    <property type="component" value="Chromosome II"/>
</dbReference>
<evidence type="ECO:0000313" key="3">
    <source>
        <dbReference type="Proteomes" id="UP000224006"/>
    </source>
</evidence>
<feature type="region of interest" description="Disordered" evidence="1">
    <location>
        <begin position="196"/>
        <end position="399"/>
    </location>
</feature>
<feature type="compositionally biased region" description="Low complexity" evidence="1">
    <location>
        <begin position="920"/>
        <end position="938"/>
    </location>
</feature>
<dbReference type="Gene3D" id="3.40.50.150">
    <property type="entry name" value="Vaccinia Virus protein VP39"/>
    <property type="match status" value="1"/>
</dbReference>
<protein>
    <submittedName>
        <fullName evidence="2">Uncharacterized protein</fullName>
    </submittedName>
</protein>
<feature type="region of interest" description="Disordered" evidence="1">
    <location>
        <begin position="1"/>
        <end position="161"/>
    </location>
</feature>
<feature type="compositionally biased region" description="Polar residues" evidence="1">
    <location>
        <begin position="143"/>
        <end position="152"/>
    </location>
</feature>
<feature type="compositionally biased region" description="Low complexity" evidence="1">
    <location>
        <begin position="818"/>
        <end position="838"/>
    </location>
</feature>
<feature type="region of interest" description="Disordered" evidence="1">
    <location>
        <begin position="985"/>
        <end position="1030"/>
    </location>
</feature>
<feature type="compositionally biased region" description="Low complexity" evidence="1">
    <location>
        <begin position="997"/>
        <end position="1007"/>
    </location>
</feature>
<feature type="compositionally biased region" description="Basic and acidic residues" evidence="1">
    <location>
        <begin position="1"/>
        <end position="38"/>
    </location>
</feature>
<feature type="compositionally biased region" description="Acidic residues" evidence="1">
    <location>
        <begin position="673"/>
        <end position="691"/>
    </location>
</feature>
<accession>A0A2A9MEE2</accession>
<dbReference type="KEGG" id="bbes:BESB_033460"/>
<evidence type="ECO:0000313" key="2">
    <source>
        <dbReference type="EMBL" id="PFH36888.1"/>
    </source>
</evidence>
<comment type="caution">
    <text evidence="2">The sequence shown here is derived from an EMBL/GenBank/DDBJ whole genome shotgun (WGS) entry which is preliminary data.</text>
</comment>
<reference evidence="2 3" key="1">
    <citation type="submission" date="2017-09" db="EMBL/GenBank/DDBJ databases">
        <title>Genome sequencing of Besnoitia besnoiti strain Bb-Ger1.</title>
        <authorList>
            <person name="Schares G."/>
            <person name="Venepally P."/>
            <person name="Lorenzi H.A."/>
        </authorList>
    </citation>
    <scope>NUCLEOTIDE SEQUENCE [LARGE SCALE GENOMIC DNA]</scope>
    <source>
        <strain evidence="2 3">Bb-Ger1</strain>
    </source>
</reference>
<sequence length="1391" mass="146746">MERPYNVRERADGERRRRGERPESRGRGDKEPRLDAGRRSAASSSTDRQRGKQAKTATEGEGRGDTQGRTTPQNQVEKTHRRPTADAAPLSLAPRHTRASRRISERRFLHGLQAARSPSSPLEFLSPRSSPEAELSLLARQTGAPSSVSSSEGPLARRQRSGVACILRASPARSASAAAKARQDAEVAQLASAASGAARGCGLRERGGCGAQPRQGRVEPPRRQEEVGSLAVAGGQGGGGATGAGVRDEKALTARRSSTATGRQKTPNGGLGRRAPAWQEGECGLRDPRRSREPKTASEELCVKEEQAEAAVKRAKRRAEGASLCDVSTPAESGTLLRPPRASGSPTRGGSAPSGRTATHSQRPAAGVDRGKATLRATATRSARASSASPLSSSAPLSGAAEPLSLSAARRACTKAPEKGRVSAAEAGPTEVAGVPLEAFERFQKPFRRVELTELSAPNRWKKSATYEEKIQSLLQEGVARSTCFRREAPSSLTICKQYDWKNHQAMFEDEDRTMYYRKAICWRGWERHEAARAKSEGPAASPLQRRRLSGDSGAICAKRDIGSEEETAETEASGSAPRLHLAARPGARGTRAESSPAGTDGLESPVDAAAQTAGYQSEKYDGDGETGEEEAMHAALGAPQTEEPASGKAARKKEDPRRPRAAAAPASAGPAEDPEAEFSDEAREEVDDGVVDVKTYRLPRAELSEDQDAGDGKRPRRSNTYVQGKRILEIGTGPIALLAVLAVKAGADYVDALEVSRTSASLATAFIRQFGLNASASRYRRSSLSLSSLACNGEPQRGYYAGSRRGAAASAASLASPASPASSSPVSTAASAPFSDASPPPTPPPAVSAASSLPSPSEALPPAVSCAASALPLEPLQTSDSPAAASICPSRSLRSSFAALAAGSRALPGRGSPSGDGGSAAAKAAAADPPSPLSSLDCARAGVTPLPSPPLLESFSPLPSPVVPLSPLPSSLASASPGALRAAAGACEAPPPPPTSAAAPRSCCLRTRPRSSTSRRRRRSPSPAASRAAPAGPLVIHSCYSKLFPLPPPHLAPKPWGEAAAFPLASTAPALSQGGARTPPAAGAAPRRAARRLASPPSAPLSATPARPPACYYEMIIHEILGDFASQEGAADVYLDIQRRLGYCPRSIPTAATTCVAPCTFPTRENVPYQASEHPERTIFSPRRRLFQSVGLQFSSLLLCDALLPMEQLRFEEPMERQMLQRRRLEFTVTRAGKFAGFVAGIDVEIRPGRHFGTVFERQCDSWYTNIVLLGKEIDVRRRDRITLFTVADLKNYQLDTVSHGVGKKKQAVQLEVSRPTYTFQGFVERKDEGVIAEFGPVLIDYDEQASCVRADADSGLGCLMATLNPMGAYLFHRAARATAKARRPAGSEP</sequence>
<name>A0A2A9MEE2_BESBE</name>
<feature type="compositionally biased region" description="Basic and acidic residues" evidence="1">
    <location>
        <begin position="283"/>
        <end position="307"/>
    </location>
</feature>
<keyword evidence="3" id="KW-1185">Reference proteome</keyword>
<dbReference type="EMBL" id="NWUJ01000002">
    <property type="protein sequence ID" value="PFH36888.1"/>
    <property type="molecule type" value="Genomic_DNA"/>
</dbReference>
<organism evidence="2 3">
    <name type="scientific">Besnoitia besnoiti</name>
    <name type="common">Apicomplexan protozoan</name>
    <dbReference type="NCBI Taxonomy" id="94643"/>
    <lineage>
        <taxon>Eukaryota</taxon>
        <taxon>Sar</taxon>
        <taxon>Alveolata</taxon>
        <taxon>Apicomplexa</taxon>
        <taxon>Conoidasida</taxon>
        <taxon>Coccidia</taxon>
        <taxon>Eucoccidiorida</taxon>
        <taxon>Eimeriorina</taxon>
        <taxon>Sarcocystidae</taxon>
        <taxon>Besnoitia</taxon>
    </lineage>
</organism>
<feature type="compositionally biased region" description="Gly residues" evidence="1">
    <location>
        <begin position="234"/>
        <end position="243"/>
    </location>
</feature>
<proteinExistence type="predicted"/>
<feature type="compositionally biased region" description="Polar residues" evidence="1">
    <location>
        <begin position="344"/>
        <end position="362"/>
    </location>
</feature>
<dbReference type="InterPro" id="IPR029063">
    <property type="entry name" value="SAM-dependent_MTases_sf"/>
</dbReference>
<feature type="compositionally biased region" description="Polar residues" evidence="1">
    <location>
        <begin position="67"/>
        <end position="76"/>
    </location>
</feature>
<evidence type="ECO:0000256" key="1">
    <source>
        <dbReference type="SAM" id="MobiDB-lite"/>
    </source>
</evidence>